<organism evidence="1 2">
    <name type="scientific">Gossypium tomentosum</name>
    <name type="common">Hawaiian cotton</name>
    <name type="synonym">Gossypium sandvicense</name>
    <dbReference type="NCBI Taxonomy" id="34277"/>
    <lineage>
        <taxon>Eukaryota</taxon>
        <taxon>Viridiplantae</taxon>
        <taxon>Streptophyta</taxon>
        <taxon>Embryophyta</taxon>
        <taxon>Tracheophyta</taxon>
        <taxon>Spermatophyta</taxon>
        <taxon>Magnoliopsida</taxon>
        <taxon>eudicotyledons</taxon>
        <taxon>Gunneridae</taxon>
        <taxon>Pentapetalae</taxon>
        <taxon>rosids</taxon>
        <taxon>malvids</taxon>
        <taxon>Malvales</taxon>
        <taxon>Malvaceae</taxon>
        <taxon>Malvoideae</taxon>
        <taxon>Gossypium</taxon>
    </lineage>
</organism>
<name>A0A5D2KIL4_GOSTO</name>
<proteinExistence type="predicted"/>
<accession>A0A5D2KIL4</accession>
<protein>
    <submittedName>
        <fullName evidence="1">Uncharacterized protein</fullName>
    </submittedName>
</protein>
<keyword evidence="2" id="KW-1185">Reference proteome</keyword>
<evidence type="ECO:0000313" key="2">
    <source>
        <dbReference type="Proteomes" id="UP000322667"/>
    </source>
</evidence>
<reference evidence="1 2" key="1">
    <citation type="submission" date="2019-07" db="EMBL/GenBank/DDBJ databases">
        <title>WGS assembly of Gossypium tomentosum.</title>
        <authorList>
            <person name="Chen Z.J."/>
            <person name="Sreedasyam A."/>
            <person name="Ando A."/>
            <person name="Song Q."/>
            <person name="De L."/>
            <person name="Hulse-Kemp A."/>
            <person name="Ding M."/>
            <person name="Ye W."/>
            <person name="Kirkbride R."/>
            <person name="Jenkins J."/>
            <person name="Plott C."/>
            <person name="Lovell J."/>
            <person name="Lin Y.-M."/>
            <person name="Vaughn R."/>
            <person name="Liu B."/>
            <person name="Li W."/>
            <person name="Simpson S."/>
            <person name="Scheffler B."/>
            <person name="Saski C."/>
            <person name="Grover C."/>
            <person name="Hu G."/>
            <person name="Conover J."/>
            <person name="Carlson J."/>
            <person name="Shu S."/>
            <person name="Boston L."/>
            <person name="Williams M."/>
            <person name="Peterson D."/>
            <person name="Mcgee K."/>
            <person name="Jones D."/>
            <person name="Wendel J."/>
            <person name="Stelly D."/>
            <person name="Grimwood J."/>
            <person name="Schmutz J."/>
        </authorList>
    </citation>
    <scope>NUCLEOTIDE SEQUENCE [LARGE SCALE GENOMIC DNA]</scope>
    <source>
        <strain evidence="1">7179.01</strain>
    </source>
</reference>
<dbReference type="EMBL" id="CM017628">
    <property type="protein sequence ID" value="TYH66475.1"/>
    <property type="molecule type" value="Genomic_DNA"/>
</dbReference>
<evidence type="ECO:0000313" key="1">
    <source>
        <dbReference type="EMBL" id="TYH66475.1"/>
    </source>
</evidence>
<gene>
    <name evidence="1" type="ORF">ES332_D06G126000v1</name>
</gene>
<dbReference type="AlphaFoldDB" id="A0A5D2KIL4"/>
<dbReference type="Proteomes" id="UP000322667">
    <property type="component" value="Chromosome D06"/>
</dbReference>
<sequence>MLIYHIPKTSLNRPSHQKRLPFSFFLILVTPLLTDSSSTPHLLLLSLPFSSSLGHHCTSFSPLLFHLPPPLVNHATTSPPPLHHYHDQFYFCFSLYFSTK</sequence>